<keyword evidence="3 6" id="KW-0812">Transmembrane</keyword>
<evidence type="ECO:0000313" key="8">
    <source>
        <dbReference type="Proteomes" id="UP001549111"/>
    </source>
</evidence>
<gene>
    <name evidence="7" type="ORF">ABIC99_002892</name>
</gene>
<dbReference type="InterPro" id="IPR045214">
    <property type="entry name" value="Surf1/Surf4"/>
</dbReference>
<dbReference type="InterPro" id="IPR002994">
    <property type="entry name" value="Surf1/Shy1"/>
</dbReference>
<evidence type="ECO:0000313" key="7">
    <source>
        <dbReference type="EMBL" id="MET3605067.1"/>
    </source>
</evidence>
<dbReference type="CDD" id="cd06662">
    <property type="entry name" value="SURF1"/>
    <property type="match status" value="1"/>
</dbReference>
<name>A0ABV2IQ28_9BURK</name>
<evidence type="ECO:0000256" key="5">
    <source>
        <dbReference type="ARBA" id="ARBA00023136"/>
    </source>
</evidence>
<keyword evidence="6" id="KW-1003">Cell membrane</keyword>
<sequence>MARDCSSATAGATAQEPGARRRSGRIVGLAWMAALLMIALTARLGFWQLDRAAQKQALQAQQAQRGQLPALDAATLARTPEQSVAQLQRTVRLQGRWAPEATVFLDNRPMAGQVGFHVLTPLRLDDGSAVLVQRGWVPRHRLQRDLLPPVHTPDGPVSLLARVIAEPSRLRELGEPALTGPIRQNLDLATAARETGLTLRPLVLLQLDAPGQPSGTDGLRRDWPAPDFGIERHHGYALQWFALSALGSGLLLWFGWLRPRLSSRNDPET</sequence>
<comment type="similarity">
    <text evidence="2 6">Belongs to the SURF1 family.</text>
</comment>
<comment type="caution">
    <text evidence="7">The sequence shown here is derived from an EMBL/GenBank/DDBJ whole genome shotgun (WGS) entry which is preliminary data.</text>
</comment>
<dbReference type="Proteomes" id="UP001549111">
    <property type="component" value="Unassembled WGS sequence"/>
</dbReference>
<feature type="transmembrane region" description="Helical" evidence="6">
    <location>
        <begin position="26"/>
        <end position="46"/>
    </location>
</feature>
<dbReference type="PANTHER" id="PTHR23427">
    <property type="entry name" value="SURFEIT LOCUS PROTEIN"/>
    <property type="match status" value="1"/>
</dbReference>
<accession>A0ABV2IQ28</accession>
<dbReference type="Pfam" id="PF02104">
    <property type="entry name" value="SURF1"/>
    <property type="match status" value="1"/>
</dbReference>
<reference evidence="7 8" key="1">
    <citation type="submission" date="2024-06" db="EMBL/GenBank/DDBJ databases">
        <title>Genomic Encyclopedia of Type Strains, Phase IV (KMG-IV): sequencing the most valuable type-strain genomes for metagenomic binning, comparative biology and taxonomic classification.</title>
        <authorList>
            <person name="Goeker M."/>
        </authorList>
    </citation>
    <scope>NUCLEOTIDE SEQUENCE [LARGE SCALE GENOMIC DNA]</scope>
    <source>
        <strain evidence="7 8">D-501</strain>
    </source>
</reference>
<comment type="subcellular location">
    <subcellularLocation>
        <location evidence="6">Cell membrane</location>
        <topology evidence="6">Multi-pass membrane protein</topology>
    </subcellularLocation>
    <subcellularLocation>
        <location evidence="1">Membrane</location>
    </subcellularLocation>
</comment>
<dbReference type="PROSITE" id="PS50895">
    <property type="entry name" value="SURF1"/>
    <property type="match status" value="1"/>
</dbReference>
<keyword evidence="4 6" id="KW-1133">Transmembrane helix</keyword>
<evidence type="ECO:0000256" key="2">
    <source>
        <dbReference type="ARBA" id="ARBA00007165"/>
    </source>
</evidence>
<evidence type="ECO:0000256" key="3">
    <source>
        <dbReference type="ARBA" id="ARBA00022692"/>
    </source>
</evidence>
<evidence type="ECO:0000256" key="1">
    <source>
        <dbReference type="ARBA" id="ARBA00004370"/>
    </source>
</evidence>
<evidence type="ECO:0000256" key="4">
    <source>
        <dbReference type="ARBA" id="ARBA00022989"/>
    </source>
</evidence>
<proteinExistence type="inferred from homology"/>
<evidence type="ECO:0000256" key="6">
    <source>
        <dbReference type="RuleBase" id="RU363076"/>
    </source>
</evidence>
<dbReference type="PANTHER" id="PTHR23427:SF2">
    <property type="entry name" value="SURFEIT LOCUS PROTEIN 1"/>
    <property type="match status" value="1"/>
</dbReference>
<feature type="transmembrane region" description="Helical" evidence="6">
    <location>
        <begin position="236"/>
        <end position="256"/>
    </location>
</feature>
<dbReference type="EMBL" id="JBEPLS010000012">
    <property type="protein sequence ID" value="MET3605067.1"/>
    <property type="molecule type" value="Genomic_DNA"/>
</dbReference>
<keyword evidence="8" id="KW-1185">Reference proteome</keyword>
<keyword evidence="5 6" id="KW-0472">Membrane</keyword>
<organism evidence="7 8">
    <name type="scientific">Sphaerotilus sulfidivorans</name>
    <dbReference type="NCBI Taxonomy" id="639200"/>
    <lineage>
        <taxon>Bacteria</taxon>
        <taxon>Pseudomonadati</taxon>
        <taxon>Pseudomonadota</taxon>
        <taxon>Betaproteobacteria</taxon>
        <taxon>Burkholderiales</taxon>
        <taxon>Sphaerotilaceae</taxon>
        <taxon>Sphaerotilus</taxon>
    </lineage>
</organism>
<protein>
    <recommendedName>
        <fullName evidence="6">SURF1-like protein</fullName>
    </recommendedName>
</protein>
<dbReference type="RefSeq" id="WP_244954333.1">
    <property type="nucleotide sequence ID" value="NZ_CP035708.1"/>
</dbReference>